<evidence type="ECO:0000313" key="1">
    <source>
        <dbReference type="EMBL" id="MCG7977017.1"/>
    </source>
</evidence>
<accession>A0A9E4NHG2</accession>
<sequence length="87" mass="9580">MNEILEVSPWYQFRGTGVPLEMRKALLGNANGDITTHYTAAERQELLNTAEIIVDRSTTQTTTLTVVGRSKVFIGKLSGNEKVLAIT</sequence>
<organism evidence="1 2">
    <name type="scientific">Candidatus Thiodiazotropha taylori</name>
    <dbReference type="NCBI Taxonomy" id="2792791"/>
    <lineage>
        <taxon>Bacteria</taxon>
        <taxon>Pseudomonadati</taxon>
        <taxon>Pseudomonadota</taxon>
        <taxon>Gammaproteobacteria</taxon>
        <taxon>Chromatiales</taxon>
        <taxon>Sedimenticolaceae</taxon>
        <taxon>Candidatus Thiodiazotropha</taxon>
    </lineage>
</organism>
<name>A0A9E4NHG2_9GAMM</name>
<proteinExistence type="predicted"/>
<reference evidence="1" key="1">
    <citation type="journal article" date="2021" name="Proc. Natl. Acad. Sci. U.S.A.">
        <title>Global biogeography of chemosynthetic symbionts reveals both localized and globally distributed symbiont groups. .</title>
        <authorList>
            <person name="Osvatic J.T."/>
            <person name="Wilkins L.G.E."/>
            <person name="Leibrecht L."/>
            <person name="Leray M."/>
            <person name="Zauner S."/>
            <person name="Polzin J."/>
            <person name="Camacho Y."/>
            <person name="Gros O."/>
            <person name="van Gils J.A."/>
            <person name="Eisen J.A."/>
            <person name="Petersen J.M."/>
            <person name="Yuen B."/>
        </authorList>
    </citation>
    <scope>NUCLEOTIDE SEQUENCE</scope>
    <source>
        <strain evidence="1">MAGclacostrist055</strain>
    </source>
</reference>
<comment type="caution">
    <text evidence="1">The sequence shown here is derived from an EMBL/GenBank/DDBJ whole genome shotgun (WGS) entry which is preliminary data.</text>
</comment>
<dbReference type="AlphaFoldDB" id="A0A9E4NHG2"/>
<evidence type="ECO:0000313" key="2">
    <source>
        <dbReference type="Proteomes" id="UP000886674"/>
    </source>
</evidence>
<dbReference type="EMBL" id="JAEPCR010000004">
    <property type="protein sequence ID" value="MCG7977017.1"/>
    <property type="molecule type" value="Genomic_DNA"/>
</dbReference>
<dbReference type="Proteomes" id="UP000886674">
    <property type="component" value="Unassembled WGS sequence"/>
</dbReference>
<gene>
    <name evidence="1" type="ORF">JAY77_02565</name>
</gene>
<protein>
    <submittedName>
        <fullName evidence="1">Uncharacterized protein</fullName>
    </submittedName>
</protein>